<keyword evidence="4" id="KW-1185">Reference proteome</keyword>
<dbReference type="Proteomes" id="UP000242188">
    <property type="component" value="Unassembled WGS sequence"/>
</dbReference>
<sequence>MWAWCVVLTLLYVFLDRSLSKRCYDHSGKEFIVVPFTITTSGEIFQIHIASNPTVTSAVPGTIRTPIIRQGSASRFSSSFSVTPPNRVSINIQNFEVVPVNVITDTAIVINTSYDVVVSVSYGKSGSLGSMLVFPTETLGTDYRIVTFSPIPPTTDKAILVIAAAYSDTSIQLFPGSEEVELEINGIYYTGTDIASVSLAQYESIVISSSEDLTGIRVLATKPVAVYSGNIDLSINNDGETDAALEQMPPISELGQKHIIVSNPKVKRDFIKIVSTVDNTEVYVDSVYYGIDLAGEFVITELGSDGSGSYAIVISSYPVLVALFGDKDENSDNVMTDVTMTIIPPITNYGNSYVFITPTKSLPVTYTHNVVVISPQGLSEDLRLDGSSTSLQGLSWTPVTDINNDVNHEIVSSIVISEGVHVLTSLNDTHQFGGYLYGTAARQSYGTALATFSKNTWTIQGLCSTSKFVKIADDKLPFPVELSTNTTRTYFRCYQLCSLSATCGVVAVFRQSSTSVECRLYESETQCGPFQNVTGFKLFARQK</sequence>
<dbReference type="PANTHER" id="PTHR46534:SF1">
    <property type="entry name" value="IGGFC-BINDING PROTEIN N-TERMINAL DOMAIN-CONTAINING PROTEIN"/>
    <property type="match status" value="1"/>
</dbReference>
<feature type="signal peptide" evidence="1">
    <location>
        <begin position="1"/>
        <end position="20"/>
    </location>
</feature>
<dbReference type="EMBL" id="NEDP02002762">
    <property type="protein sequence ID" value="OWF50106.1"/>
    <property type="molecule type" value="Genomic_DNA"/>
</dbReference>
<feature type="domain" description="Apple" evidence="2">
    <location>
        <begin position="463"/>
        <end position="543"/>
    </location>
</feature>
<dbReference type="OrthoDB" id="6120372at2759"/>
<evidence type="ECO:0000259" key="2">
    <source>
        <dbReference type="PROSITE" id="PS50948"/>
    </source>
</evidence>
<reference evidence="3 4" key="1">
    <citation type="journal article" date="2017" name="Nat. Ecol. Evol.">
        <title>Scallop genome provides insights into evolution of bilaterian karyotype and development.</title>
        <authorList>
            <person name="Wang S."/>
            <person name="Zhang J."/>
            <person name="Jiao W."/>
            <person name="Li J."/>
            <person name="Xun X."/>
            <person name="Sun Y."/>
            <person name="Guo X."/>
            <person name="Huan P."/>
            <person name="Dong B."/>
            <person name="Zhang L."/>
            <person name="Hu X."/>
            <person name="Sun X."/>
            <person name="Wang J."/>
            <person name="Zhao C."/>
            <person name="Wang Y."/>
            <person name="Wang D."/>
            <person name="Huang X."/>
            <person name="Wang R."/>
            <person name="Lv J."/>
            <person name="Li Y."/>
            <person name="Zhang Z."/>
            <person name="Liu B."/>
            <person name="Lu W."/>
            <person name="Hui Y."/>
            <person name="Liang J."/>
            <person name="Zhou Z."/>
            <person name="Hou R."/>
            <person name="Li X."/>
            <person name="Liu Y."/>
            <person name="Li H."/>
            <person name="Ning X."/>
            <person name="Lin Y."/>
            <person name="Zhao L."/>
            <person name="Xing Q."/>
            <person name="Dou J."/>
            <person name="Li Y."/>
            <person name="Mao J."/>
            <person name="Guo H."/>
            <person name="Dou H."/>
            <person name="Li T."/>
            <person name="Mu C."/>
            <person name="Jiang W."/>
            <person name="Fu Q."/>
            <person name="Fu X."/>
            <person name="Miao Y."/>
            <person name="Liu J."/>
            <person name="Yu Q."/>
            <person name="Li R."/>
            <person name="Liao H."/>
            <person name="Li X."/>
            <person name="Kong Y."/>
            <person name="Jiang Z."/>
            <person name="Chourrout D."/>
            <person name="Li R."/>
            <person name="Bao Z."/>
        </authorList>
    </citation>
    <scope>NUCLEOTIDE SEQUENCE [LARGE SCALE GENOMIC DNA]</scope>
    <source>
        <strain evidence="3 4">PY_sf001</strain>
    </source>
</reference>
<proteinExistence type="predicted"/>
<accession>A0A210QMZ3</accession>
<dbReference type="PANTHER" id="PTHR46534">
    <property type="entry name" value="IGGFC_BINDING DOMAIN-CONTAINING PROTEIN"/>
    <property type="match status" value="1"/>
</dbReference>
<dbReference type="InterPro" id="IPR003609">
    <property type="entry name" value="Pan_app"/>
</dbReference>
<gene>
    <name evidence="3" type="ORF">KP79_PYT14067</name>
</gene>
<comment type="caution">
    <text evidence="3">The sequence shown here is derived from an EMBL/GenBank/DDBJ whole genome shotgun (WGS) entry which is preliminary data.</text>
</comment>
<feature type="chain" id="PRO_5012690743" evidence="1">
    <location>
        <begin position="21"/>
        <end position="543"/>
    </location>
</feature>
<dbReference type="InterPro" id="IPR035234">
    <property type="entry name" value="IgGFc-bd_N"/>
</dbReference>
<organism evidence="3 4">
    <name type="scientific">Mizuhopecten yessoensis</name>
    <name type="common">Japanese scallop</name>
    <name type="synonym">Patinopecten yessoensis</name>
    <dbReference type="NCBI Taxonomy" id="6573"/>
    <lineage>
        <taxon>Eukaryota</taxon>
        <taxon>Metazoa</taxon>
        <taxon>Spiralia</taxon>
        <taxon>Lophotrochozoa</taxon>
        <taxon>Mollusca</taxon>
        <taxon>Bivalvia</taxon>
        <taxon>Autobranchia</taxon>
        <taxon>Pteriomorphia</taxon>
        <taxon>Pectinida</taxon>
        <taxon>Pectinoidea</taxon>
        <taxon>Pectinidae</taxon>
        <taxon>Mizuhopecten</taxon>
    </lineage>
</organism>
<evidence type="ECO:0000256" key="1">
    <source>
        <dbReference type="SAM" id="SignalP"/>
    </source>
</evidence>
<evidence type="ECO:0000313" key="4">
    <source>
        <dbReference type="Proteomes" id="UP000242188"/>
    </source>
</evidence>
<dbReference type="AlphaFoldDB" id="A0A210QMZ3"/>
<keyword evidence="1" id="KW-0732">Signal</keyword>
<dbReference type="PROSITE" id="PS50948">
    <property type="entry name" value="PAN"/>
    <property type="match status" value="1"/>
</dbReference>
<dbReference type="Pfam" id="PF17517">
    <property type="entry name" value="IgGFc_binding"/>
    <property type="match status" value="1"/>
</dbReference>
<evidence type="ECO:0000313" key="3">
    <source>
        <dbReference type="EMBL" id="OWF50106.1"/>
    </source>
</evidence>
<name>A0A210QMZ3_MIZYE</name>
<protein>
    <submittedName>
        <fullName evidence="3">IgGFc-binding protein</fullName>
    </submittedName>
</protein>